<accession>C6PT72</accession>
<protein>
    <submittedName>
        <fullName evidence="1">Uncharacterized protein</fullName>
    </submittedName>
</protein>
<proteinExistence type="predicted"/>
<name>C6PT72_9CLOT</name>
<evidence type="ECO:0000313" key="1">
    <source>
        <dbReference type="EMBL" id="EET87593.1"/>
    </source>
</evidence>
<dbReference type="Proteomes" id="UP000004198">
    <property type="component" value="Unassembled WGS sequence"/>
</dbReference>
<dbReference type="AlphaFoldDB" id="C6PT72"/>
<dbReference type="EMBL" id="ACVI01000027">
    <property type="protein sequence ID" value="EET87593.1"/>
    <property type="molecule type" value="Genomic_DNA"/>
</dbReference>
<comment type="caution">
    <text evidence="1">The sequence shown here is derived from an EMBL/GenBank/DDBJ whole genome shotgun (WGS) entry which is preliminary data.</text>
</comment>
<gene>
    <name evidence="1" type="ORF">CcarbDRAFT_1989</name>
</gene>
<reference evidence="1 2" key="1">
    <citation type="submission" date="2009-06" db="EMBL/GenBank/DDBJ databases">
        <title>The draft genome of Clostridium carboxidivorans P7.</title>
        <authorList>
            <consortium name="US DOE Joint Genome Institute (JGI-PGF)"/>
            <person name="Lucas S."/>
            <person name="Copeland A."/>
            <person name="Lapidus A."/>
            <person name="Glavina del Rio T."/>
            <person name="Tice H."/>
            <person name="Bruce D."/>
            <person name="Goodwin L."/>
            <person name="Pitluck S."/>
            <person name="Larimer F."/>
            <person name="Land M.L."/>
            <person name="Hauser L."/>
            <person name="Hemme C.L."/>
        </authorList>
    </citation>
    <scope>NUCLEOTIDE SEQUENCE [LARGE SCALE GENOMIC DNA]</scope>
    <source>
        <strain evidence="1 2">P7</strain>
    </source>
</reference>
<evidence type="ECO:0000313" key="2">
    <source>
        <dbReference type="Proteomes" id="UP000004198"/>
    </source>
</evidence>
<organism evidence="1 2">
    <name type="scientific">Clostridium carboxidivorans P7</name>
    <dbReference type="NCBI Taxonomy" id="536227"/>
    <lineage>
        <taxon>Bacteria</taxon>
        <taxon>Bacillati</taxon>
        <taxon>Bacillota</taxon>
        <taxon>Clostridia</taxon>
        <taxon>Eubacteriales</taxon>
        <taxon>Clostridiaceae</taxon>
        <taxon>Clostridium</taxon>
    </lineage>
</organism>
<sequence>MILCESLTPSTIGEGVSYKETGVLAMVAIG</sequence>
<keyword evidence="2" id="KW-1185">Reference proteome</keyword>